<dbReference type="Proteomes" id="UP001432027">
    <property type="component" value="Unassembled WGS sequence"/>
</dbReference>
<name>A0AAV5TVL6_9BILA</name>
<sequence>SFALSSASSSNFLSVSESCVLRRSNTSFSRLSSSHSDRAVLRASSKASIFLCRVSAFCSSDTREANRASRSFVTLASRSFMPSNPSRNSARE</sequence>
<dbReference type="AlphaFoldDB" id="A0AAV5TVL6"/>
<organism evidence="1 2">
    <name type="scientific">Pristionchus entomophagus</name>
    <dbReference type="NCBI Taxonomy" id="358040"/>
    <lineage>
        <taxon>Eukaryota</taxon>
        <taxon>Metazoa</taxon>
        <taxon>Ecdysozoa</taxon>
        <taxon>Nematoda</taxon>
        <taxon>Chromadorea</taxon>
        <taxon>Rhabditida</taxon>
        <taxon>Rhabditina</taxon>
        <taxon>Diplogasteromorpha</taxon>
        <taxon>Diplogasteroidea</taxon>
        <taxon>Neodiplogasteridae</taxon>
        <taxon>Pristionchus</taxon>
    </lineage>
</organism>
<accession>A0AAV5TVL6</accession>
<gene>
    <name evidence="1" type="ORF">PENTCL1PPCAC_20209</name>
</gene>
<feature type="non-terminal residue" evidence="1">
    <location>
        <position position="1"/>
    </location>
</feature>
<reference evidence="1" key="1">
    <citation type="submission" date="2023-10" db="EMBL/GenBank/DDBJ databases">
        <title>Genome assembly of Pristionchus species.</title>
        <authorList>
            <person name="Yoshida K."/>
            <person name="Sommer R.J."/>
        </authorList>
    </citation>
    <scope>NUCLEOTIDE SEQUENCE</scope>
    <source>
        <strain evidence="1">RS0144</strain>
    </source>
</reference>
<feature type="non-terminal residue" evidence="1">
    <location>
        <position position="92"/>
    </location>
</feature>
<proteinExistence type="predicted"/>
<evidence type="ECO:0000313" key="2">
    <source>
        <dbReference type="Proteomes" id="UP001432027"/>
    </source>
</evidence>
<keyword evidence="2" id="KW-1185">Reference proteome</keyword>
<dbReference type="EMBL" id="BTSX01000005">
    <property type="protein sequence ID" value="GMS98034.1"/>
    <property type="molecule type" value="Genomic_DNA"/>
</dbReference>
<protein>
    <submittedName>
        <fullName evidence="1">Uncharacterized protein</fullName>
    </submittedName>
</protein>
<comment type="caution">
    <text evidence="1">The sequence shown here is derived from an EMBL/GenBank/DDBJ whole genome shotgun (WGS) entry which is preliminary data.</text>
</comment>
<evidence type="ECO:0000313" key="1">
    <source>
        <dbReference type="EMBL" id="GMS98034.1"/>
    </source>
</evidence>